<comment type="caution">
    <text evidence="1">The sequence shown here is derived from an EMBL/GenBank/DDBJ whole genome shotgun (WGS) entry which is preliminary data.</text>
</comment>
<reference evidence="1" key="1">
    <citation type="submission" date="2019-08" db="EMBL/GenBank/DDBJ databases">
        <authorList>
            <person name="Kucharzyk K."/>
            <person name="Murdoch R.W."/>
            <person name="Higgins S."/>
            <person name="Loffler F."/>
        </authorList>
    </citation>
    <scope>NUCLEOTIDE SEQUENCE</scope>
</reference>
<protein>
    <submittedName>
        <fullName evidence="1">Uncharacterized protein</fullName>
    </submittedName>
</protein>
<dbReference type="EMBL" id="VSSQ01030017">
    <property type="protein sequence ID" value="MPM80385.1"/>
    <property type="molecule type" value="Genomic_DNA"/>
</dbReference>
<evidence type="ECO:0000313" key="1">
    <source>
        <dbReference type="EMBL" id="MPM80385.1"/>
    </source>
</evidence>
<sequence length="133" mass="15888">MVEFPRFRERLNAILCAGRRIVKIRNRKEGQICVIVFPRIQQRFRFGVCNRTLTICELFSGFRIPTAGERFIQRQRRGKISLRIQRVRLRGFDHSVAFVRLRRGIAKFSKGEECRHRLRVLPRRKEVLRVLIG</sequence>
<dbReference type="AlphaFoldDB" id="A0A645CU22"/>
<accession>A0A645CU22</accession>
<name>A0A645CU22_9ZZZZ</name>
<proteinExistence type="predicted"/>
<gene>
    <name evidence="1" type="ORF">SDC9_127432</name>
</gene>
<organism evidence="1">
    <name type="scientific">bioreactor metagenome</name>
    <dbReference type="NCBI Taxonomy" id="1076179"/>
    <lineage>
        <taxon>unclassified sequences</taxon>
        <taxon>metagenomes</taxon>
        <taxon>ecological metagenomes</taxon>
    </lineage>
</organism>